<dbReference type="GO" id="GO:0140359">
    <property type="term" value="F:ABC-type transporter activity"/>
    <property type="evidence" value="ECO:0007669"/>
    <property type="project" value="InterPro"/>
</dbReference>
<name>A0A6I3KKX4_9HYPH</name>
<dbReference type="InterPro" id="IPR013525">
    <property type="entry name" value="ABC2_TM"/>
</dbReference>
<dbReference type="PROSITE" id="PS00211">
    <property type="entry name" value="ABC_TRANSPORTER_1"/>
    <property type="match status" value="2"/>
</dbReference>
<dbReference type="PANTHER" id="PTHR43038">
    <property type="entry name" value="ATP-BINDING CASSETTE, SUB-FAMILY H, MEMBER 1"/>
    <property type="match status" value="1"/>
</dbReference>
<evidence type="ECO:0000259" key="9">
    <source>
        <dbReference type="PROSITE" id="PS50893"/>
    </source>
</evidence>
<comment type="subcellular location">
    <subcellularLocation>
        <location evidence="1">Membrane</location>
        <topology evidence="1">Multi-pass membrane protein</topology>
    </subcellularLocation>
</comment>
<keyword evidence="5" id="KW-0067">ATP-binding</keyword>
<dbReference type="GO" id="GO:0005524">
    <property type="term" value="F:ATP binding"/>
    <property type="evidence" value="ECO:0007669"/>
    <property type="project" value="UniProtKB-KW"/>
</dbReference>
<dbReference type="PROSITE" id="PS50893">
    <property type="entry name" value="ABC_TRANSPORTER_2"/>
    <property type="match status" value="2"/>
</dbReference>
<protein>
    <submittedName>
        <fullName evidence="11">Ribosome-associated ATPase/putative transporter RbbA</fullName>
    </submittedName>
</protein>
<dbReference type="SUPFAM" id="SSF52540">
    <property type="entry name" value="P-loop containing nucleoside triphosphate hydrolases"/>
    <property type="match status" value="2"/>
</dbReference>
<evidence type="ECO:0000313" key="11">
    <source>
        <dbReference type="EMBL" id="MTD95784.1"/>
    </source>
</evidence>
<evidence type="ECO:0000259" key="10">
    <source>
        <dbReference type="PROSITE" id="PS51012"/>
    </source>
</evidence>
<keyword evidence="7 8" id="KW-0472">Membrane</keyword>
<evidence type="ECO:0000313" key="12">
    <source>
        <dbReference type="Proteomes" id="UP000440694"/>
    </source>
</evidence>
<evidence type="ECO:0000256" key="3">
    <source>
        <dbReference type="ARBA" id="ARBA00022692"/>
    </source>
</evidence>
<dbReference type="AlphaFoldDB" id="A0A6I3KKX4"/>
<dbReference type="InterPro" id="IPR027417">
    <property type="entry name" value="P-loop_NTPase"/>
</dbReference>
<evidence type="ECO:0000256" key="7">
    <source>
        <dbReference type="ARBA" id="ARBA00023136"/>
    </source>
</evidence>
<evidence type="ECO:0000256" key="5">
    <source>
        <dbReference type="ARBA" id="ARBA00022840"/>
    </source>
</evidence>
<reference evidence="11 12" key="1">
    <citation type="submission" date="2019-11" db="EMBL/GenBank/DDBJ databases">
        <title>Identification of a novel strain.</title>
        <authorList>
            <person name="Xu Q."/>
            <person name="Wang G."/>
        </authorList>
    </citation>
    <scope>NUCLEOTIDE SEQUENCE [LARGE SCALE GENOMIC DNA]</scope>
    <source>
        <strain evidence="12">xq</strain>
    </source>
</reference>
<dbReference type="Gene3D" id="3.40.1710.10">
    <property type="entry name" value="abc type-2 transporter like domain"/>
    <property type="match status" value="1"/>
</dbReference>
<dbReference type="Gene3D" id="3.40.50.300">
    <property type="entry name" value="P-loop containing nucleotide triphosphate hydrolases"/>
    <property type="match status" value="2"/>
</dbReference>
<evidence type="ECO:0000256" key="2">
    <source>
        <dbReference type="ARBA" id="ARBA00005417"/>
    </source>
</evidence>
<comment type="similarity">
    <text evidence="2">Belongs to the ABC transporter superfamily.</text>
</comment>
<dbReference type="InterPro" id="IPR003439">
    <property type="entry name" value="ABC_transporter-like_ATP-bd"/>
</dbReference>
<dbReference type="EMBL" id="WMBQ01000002">
    <property type="protein sequence ID" value="MTD95784.1"/>
    <property type="molecule type" value="Genomic_DNA"/>
</dbReference>
<dbReference type="NCBIfam" id="NF033858">
    <property type="entry name" value="ABC2_perm_RbbA"/>
    <property type="match status" value="1"/>
</dbReference>
<dbReference type="CDD" id="cd03230">
    <property type="entry name" value="ABC_DR_subfamily_A"/>
    <property type="match status" value="2"/>
</dbReference>
<evidence type="ECO:0000256" key="4">
    <source>
        <dbReference type="ARBA" id="ARBA00022741"/>
    </source>
</evidence>
<accession>A0A6I3KKX4</accession>
<sequence length="921" mass="100639">MKAFGAPLPVAELRSVTHRYGRSVALDNVSIEIPAGRMVGLIGPDGVGKSTVQALIAGVRQIQSGRVIVLGGDMSSTRHRNDVCARIAYMPQGLGRNLYPTLSVYENVDFFGRLYAQEEEERRARIQELLRSTELEAFADRAAGKLSGGMKQKLALCCALIHDPDLLVLDEPTTGVDPLSRRRFWELIERIRERRDGMSVITATAYMEEAEQFQSLIAMDDGRVVATGTAADLKNMTGRDTLEAAFIELLPEEKRAGHTQLVFVPRTRSGGAPAIEANNLTKRFGSFTAVDRVNIRIDQGEIFGFLGSNGCGKSTTMKLLTGLLQPSAGSARLFGRPVDARDLETRKRVGYMSQSFSLYTELTVRQNLELHARLFEVPSDAVGARVEEMLARFGLAAVAGAMPLLLSLGMRQRLQLAVAVIHSPDMLILDEPTSGVDPVARDNFWELLIELSRRDGVTIFISTHFVNEAERCDRVSLMHAGRILAIGEPSELRNARGAATLSDAFIDYLEVADGKEDAAEEGAIEAVAAGQFASPVAGIINSQRRPWFSPARIWAFARRETLELVRDPIRITFALLGPVVLLLAMAYGISFDLENVRYSVLDRDQSQESATLQESFSASRYFQQRAPLRSEGEIDARLRSGDIKVAIAIPPEFGRDLLRERAPEVGVWLDGSDTFRAETARGYVQGVINTYLQDLARRETGSVPNLSPADIETRFRYNQAFLSIYAISPGVLMMLIIMFCTMLTALGIVREKELGSITNLYAAPASKLEFLLGKQLPYVGIGLVSFVVLVLVIVFGFRVPMTGSFAALALGAVLFAGAATAFGLVISTFVRSQIAAIFGSAIIVSIPTVNFSGMMYPVSTLEGGARVIGTLFPSLYFQRISTGVFNKGLGLAELYANHLILALFCVVFLAVAALLLRKQEA</sequence>
<keyword evidence="3 8" id="KW-0812">Transmembrane</keyword>
<dbReference type="InterPro" id="IPR017871">
    <property type="entry name" value="ABC_transporter-like_CS"/>
</dbReference>
<evidence type="ECO:0000256" key="6">
    <source>
        <dbReference type="ARBA" id="ARBA00022989"/>
    </source>
</evidence>
<comment type="caution">
    <text evidence="11">The sequence shown here is derived from an EMBL/GenBank/DDBJ whole genome shotgun (WGS) entry which is preliminary data.</text>
</comment>
<feature type="transmembrane region" description="Helical" evidence="8">
    <location>
        <begin position="724"/>
        <end position="749"/>
    </location>
</feature>
<feature type="transmembrane region" description="Helical" evidence="8">
    <location>
        <begin position="776"/>
        <end position="799"/>
    </location>
</feature>
<dbReference type="PANTHER" id="PTHR43038:SF4">
    <property type="entry name" value="RIBOSOME-ASSOCIATED ATPASE"/>
    <property type="match status" value="1"/>
</dbReference>
<dbReference type="GO" id="GO:0016887">
    <property type="term" value="F:ATP hydrolysis activity"/>
    <property type="evidence" value="ECO:0007669"/>
    <property type="project" value="InterPro"/>
</dbReference>
<gene>
    <name evidence="11" type="ORF">GIW81_15705</name>
</gene>
<proteinExistence type="inferred from homology"/>
<feature type="transmembrane region" description="Helical" evidence="8">
    <location>
        <begin position="805"/>
        <end position="827"/>
    </location>
</feature>
<dbReference type="GO" id="GO:0016020">
    <property type="term" value="C:membrane"/>
    <property type="evidence" value="ECO:0007669"/>
    <property type="project" value="UniProtKB-SubCell"/>
</dbReference>
<dbReference type="InterPro" id="IPR003593">
    <property type="entry name" value="AAA+_ATPase"/>
</dbReference>
<dbReference type="Pfam" id="PF00005">
    <property type="entry name" value="ABC_tran"/>
    <property type="match status" value="2"/>
</dbReference>
<feature type="domain" description="ABC transporter" evidence="9">
    <location>
        <begin position="275"/>
        <end position="505"/>
    </location>
</feature>
<dbReference type="Pfam" id="PF12698">
    <property type="entry name" value="ABC2_membrane_3"/>
    <property type="match status" value="1"/>
</dbReference>
<feature type="domain" description="ABC transmembrane type-2" evidence="10">
    <location>
        <begin position="681"/>
        <end position="919"/>
    </location>
</feature>
<feature type="transmembrane region" description="Helical" evidence="8">
    <location>
        <begin position="834"/>
        <end position="856"/>
    </location>
</feature>
<keyword evidence="6 8" id="KW-1133">Transmembrane helix</keyword>
<dbReference type="InterPro" id="IPR047817">
    <property type="entry name" value="ABC2_TM_bact-type"/>
</dbReference>
<dbReference type="RefSeq" id="WP_324615067.1">
    <property type="nucleotide sequence ID" value="NZ_WMBQ01000002.1"/>
</dbReference>
<organism evidence="11 12">
    <name type="scientific">Hyphomicrobium album</name>
    <dbReference type="NCBI Taxonomy" id="2665159"/>
    <lineage>
        <taxon>Bacteria</taxon>
        <taxon>Pseudomonadati</taxon>
        <taxon>Pseudomonadota</taxon>
        <taxon>Alphaproteobacteria</taxon>
        <taxon>Hyphomicrobiales</taxon>
        <taxon>Hyphomicrobiaceae</taxon>
        <taxon>Hyphomicrobium</taxon>
    </lineage>
</organism>
<dbReference type="Proteomes" id="UP000440694">
    <property type="component" value="Unassembled WGS sequence"/>
</dbReference>
<dbReference type="SMART" id="SM00382">
    <property type="entry name" value="AAA"/>
    <property type="match status" value="2"/>
</dbReference>
<dbReference type="PROSITE" id="PS51012">
    <property type="entry name" value="ABC_TM2"/>
    <property type="match status" value="1"/>
</dbReference>
<feature type="transmembrane region" description="Helical" evidence="8">
    <location>
        <begin position="895"/>
        <end position="916"/>
    </location>
</feature>
<keyword evidence="12" id="KW-1185">Reference proteome</keyword>
<evidence type="ECO:0000256" key="8">
    <source>
        <dbReference type="SAM" id="Phobius"/>
    </source>
</evidence>
<keyword evidence="4" id="KW-0547">Nucleotide-binding</keyword>
<feature type="domain" description="ABC transporter" evidence="9">
    <location>
        <begin position="11"/>
        <end position="246"/>
    </location>
</feature>
<evidence type="ECO:0000256" key="1">
    <source>
        <dbReference type="ARBA" id="ARBA00004141"/>
    </source>
</evidence>
<feature type="transmembrane region" description="Helical" evidence="8">
    <location>
        <begin position="568"/>
        <end position="589"/>
    </location>
</feature>
<dbReference type="InterPro" id="IPR047651">
    <property type="entry name" value="ABC2_perm_RbbA"/>
</dbReference>